<organism evidence="13 14">
    <name type="scientific">Monodelphis domestica</name>
    <name type="common">Gray short-tailed opossum</name>
    <dbReference type="NCBI Taxonomy" id="13616"/>
    <lineage>
        <taxon>Eukaryota</taxon>
        <taxon>Metazoa</taxon>
        <taxon>Chordata</taxon>
        <taxon>Craniata</taxon>
        <taxon>Vertebrata</taxon>
        <taxon>Euteleostomi</taxon>
        <taxon>Mammalia</taxon>
        <taxon>Metatheria</taxon>
        <taxon>Didelphimorphia</taxon>
        <taxon>Didelphidae</taxon>
        <taxon>Monodelphis</taxon>
    </lineage>
</organism>
<dbReference type="AlphaFoldDB" id="A0A5F8H4K4"/>
<dbReference type="InterPro" id="IPR029058">
    <property type="entry name" value="AB_hydrolase_fold"/>
</dbReference>
<evidence type="ECO:0000313" key="14">
    <source>
        <dbReference type="Proteomes" id="UP000002280"/>
    </source>
</evidence>
<dbReference type="Proteomes" id="UP000002280">
    <property type="component" value="Chromosome 2"/>
</dbReference>
<evidence type="ECO:0000256" key="6">
    <source>
        <dbReference type="ARBA" id="ARBA00043742"/>
    </source>
</evidence>
<reference evidence="13" key="3">
    <citation type="submission" date="2025-09" db="UniProtKB">
        <authorList>
            <consortium name="Ensembl"/>
        </authorList>
    </citation>
    <scope>IDENTIFICATION</scope>
</reference>
<dbReference type="Ensembl" id="ENSMODT00000074225.1">
    <property type="protein sequence ID" value="ENSMODP00000054762.1"/>
    <property type="gene ID" value="ENSMODG00000039518.1"/>
</dbReference>
<evidence type="ECO:0000259" key="12">
    <source>
        <dbReference type="Pfam" id="PF00561"/>
    </source>
</evidence>
<dbReference type="PANTHER" id="PTHR46118:SF4">
    <property type="entry name" value="PROTEIN ABHD11"/>
    <property type="match status" value="1"/>
</dbReference>
<evidence type="ECO:0000313" key="13">
    <source>
        <dbReference type="Ensembl" id="ENSMODP00000054762.1"/>
    </source>
</evidence>
<feature type="domain" description="AB hydrolase-1" evidence="12">
    <location>
        <begin position="4"/>
        <end position="86"/>
    </location>
</feature>
<comment type="catalytic activity">
    <reaction evidence="9">
        <text>1,2-didecanoylglycerol + H2O = decanoylglycerol + decanoate + H(+)</text>
        <dbReference type="Rhea" id="RHEA:48596"/>
        <dbReference type="ChEBI" id="CHEBI:11152"/>
        <dbReference type="ChEBI" id="CHEBI:15377"/>
        <dbReference type="ChEBI" id="CHEBI:15378"/>
        <dbReference type="ChEBI" id="CHEBI:27689"/>
        <dbReference type="ChEBI" id="CHEBI:90605"/>
    </reaction>
</comment>
<dbReference type="PRINTS" id="PR00111">
    <property type="entry name" value="ABHYDROLASE"/>
</dbReference>
<proteinExistence type="inferred from homology"/>
<dbReference type="STRING" id="13616.ENSMODP00000054762"/>
<dbReference type="GO" id="GO:0005739">
    <property type="term" value="C:mitochondrion"/>
    <property type="evidence" value="ECO:0000318"/>
    <property type="project" value="GO_Central"/>
</dbReference>
<evidence type="ECO:0000256" key="5">
    <source>
        <dbReference type="ARBA" id="ARBA00043667"/>
    </source>
</evidence>
<evidence type="ECO:0000256" key="8">
    <source>
        <dbReference type="ARBA" id="ARBA00048283"/>
    </source>
</evidence>
<dbReference type="Bgee" id="ENSMODG00000039518">
    <property type="expression patterns" value="Expressed in heart and 17 other cell types or tissues"/>
</dbReference>
<reference evidence="13 14" key="1">
    <citation type="journal article" date="2007" name="Nature">
        <title>Genome of the marsupial Monodelphis domestica reveals innovation in non-coding sequences.</title>
        <authorList>
            <person name="Mikkelsen T.S."/>
            <person name="Wakefield M.J."/>
            <person name="Aken B."/>
            <person name="Amemiya C.T."/>
            <person name="Chang J.L."/>
            <person name="Duke S."/>
            <person name="Garber M."/>
            <person name="Gentles A.J."/>
            <person name="Goodstadt L."/>
            <person name="Heger A."/>
            <person name="Jurka J."/>
            <person name="Kamal M."/>
            <person name="Mauceli E."/>
            <person name="Searle S.M."/>
            <person name="Sharpe T."/>
            <person name="Baker M.L."/>
            <person name="Batzer M.A."/>
            <person name="Benos P.V."/>
            <person name="Belov K."/>
            <person name="Clamp M."/>
            <person name="Cook A."/>
            <person name="Cuff J."/>
            <person name="Das R."/>
            <person name="Davidow L."/>
            <person name="Deakin J.E."/>
            <person name="Fazzari M.J."/>
            <person name="Glass J.L."/>
            <person name="Grabherr M."/>
            <person name="Greally J.M."/>
            <person name="Gu W."/>
            <person name="Hore T.A."/>
            <person name="Huttley G.A."/>
            <person name="Kleber M."/>
            <person name="Jirtle R.L."/>
            <person name="Koina E."/>
            <person name="Lee J.T."/>
            <person name="Mahony S."/>
            <person name="Marra M.A."/>
            <person name="Miller R.D."/>
            <person name="Nicholls R.D."/>
            <person name="Oda M."/>
            <person name="Papenfuss A.T."/>
            <person name="Parra Z.E."/>
            <person name="Pollock D.D."/>
            <person name="Ray D.A."/>
            <person name="Schein J.E."/>
            <person name="Speed T.P."/>
            <person name="Thompson K."/>
            <person name="VandeBerg J.L."/>
            <person name="Wade C.M."/>
            <person name="Walker J.A."/>
            <person name="Waters P.D."/>
            <person name="Webber C."/>
            <person name="Weidman J.R."/>
            <person name="Xie X."/>
            <person name="Zody M.C."/>
            <person name="Baldwin J."/>
            <person name="Abdouelleil A."/>
            <person name="Abdulkadir J."/>
            <person name="Abebe A."/>
            <person name="Abera B."/>
            <person name="Abreu J."/>
            <person name="Acer S.C."/>
            <person name="Aftuck L."/>
            <person name="Alexander A."/>
            <person name="An P."/>
            <person name="Anderson E."/>
            <person name="Anderson S."/>
            <person name="Arachi H."/>
            <person name="Azer M."/>
            <person name="Bachantsang P."/>
            <person name="Barry A."/>
            <person name="Bayul T."/>
            <person name="Berlin A."/>
            <person name="Bessette D."/>
            <person name="Bloom T."/>
            <person name="Bloom T."/>
            <person name="Boguslavskiy L."/>
            <person name="Bonnet C."/>
            <person name="Boukhgalter B."/>
            <person name="Bourzgui I."/>
            <person name="Brown A."/>
            <person name="Cahill P."/>
            <person name="Channer S."/>
            <person name="Cheshatsang Y."/>
            <person name="Chuda L."/>
            <person name="Citroen M."/>
            <person name="Collymore A."/>
            <person name="Cooke P."/>
            <person name="Costello M."/>
            <person name="D'Aco K."/>
            <person name="Daza R."/>
            <person name="De Haan G."/>
            <person name="DeGray S."/>
            <person name="DeMaso C."/>
            <person name="Dhargay N."/>
            <person name="Dooley K."/>
            <person name="Dooley E."/>
            <person name="Doricent M."/>
            <person name="Dorje P."/>
            <person name="Dorjee K."/>
            <person name="Dupes A."/>
            <person name="Elong R."/>
            <person name="Falk J."/>
            <person name="Farina A."/>
            <person name="Faro S."/>
            <person name="Ferguson D."/>
            <person name="Fisher S."/>
            <person name="Foley C.D."/>
            <person name="Franke A."/>
            <person name="Friedrich D."/>
            <person name="Gadbois L."/>
            <person name="Gearin G."/>
            <person name="Gearin C.R."/>
            <person name="Giannoukos G."/>
            <person name="Goode T."/>
            <person name="Graham J."/>
            <person name="Grandbois E."/>
            <person name="Grewal S."/>
            <person name="Gyaltsen K."/>
            <person name="Hafez N."/>
            <person name="Hagos B."/>
            <person name="Hall J."/>
            <person name="Henson C."/>
            <person name="Hollinger A."/>
            <person name="Honan T."/>
            <person name="Huard M.D."/>
            <person name="Hughes L."/>
            <person name="Hurhula B."/>
            <person name="Husby M.E."/>
            <person name="Kamat A."/>
            <person name="Kanga B."/>
            <person name="Kashin S."/>
            <person name="Khazanovich D."/>
            <person name="Kisner P."/>
            <person name="Lance K."/>
            <person name="Lara M."/>
            <person name="Lee W."/>
            <person name="Lennon N."/>
            <person name="Letendre F."/>
            <person name="LeVine R."/>
            <person name="Lipovsky A."/>
            <person name="Liu X."/>
            <person name="Liu J."/>
            <person name="Liu S."/>
            <person name="Lokyitsang T."/>
            <person name="Lokyitsang Y."/>
            <person name="Lubonja R."/>
            <person name="Lui A."/>
            <person name="MacDonald P."/>
            <person name="Magnisalis V."/>
            <person name="Maru K."/>
            <person name="Matthews C."/>
            <person name="McCusker W."/>
            <person name="McDonough S."/>
            <person name="Mehta T."/>
            <person name="Meldrim J."/>
            <person name="Meneus L."/>
            <person name="Mihai O."/>
            <person name="Mihalev A."/>
            <person name="Mihova T."/>
            <person name="Mittelman R."/>
            <person name="Mlenga V."/>
            <person name="Montmayeur A."/>
            <person name="Mulrain L."/>
            <person name="Navidi A."/>
            <person name="Naylor J."/>
            <person name="Negash T."/>
            <person name="Nguyen T."/>
            <person name="Nguyen N."/>
            <person name="Nicol R."/>
            <person name="Norbu C."/>
            <person name="Norbu N."/>
            <person name="Novod N."/>
            <person name="O'Neill B."/>
            <person name="Osman S."/>
            <person name="Markiewicz E."/>
            <person name="Oyono O.L."/>
            <person name="Patti C."/>
            <person name="Phunkhang P."/>
            <person name="Pierre F."/>
            <person name="Priest M."/>
            <person name="Raghuraman S."/>
            <person name="Rege F."/>
            <person name="Reyes R."/>
            <person name="Rise C."/>
            <person name="Rogov P."/>
            <person name="Ross K."/>
            <person name="Ryan E."/>
            <person name="Settipalli S."/>
            <person name="Shea T."/>
            <person name="Sherpa N."/>
            <person name="Shi L."/>
            <person name="Shih D."/>
            <person name="Sparrow T."/>
            <person name="Spaulding J."/>
            <person name="Stalker J."/>
            <person name="Stange-Thomann N."/>
            <person name="Stavropoulos S."/>
            <person name="Stone C."/>
            <person name="Strader C."/>
            <person name="Tesfaye S."/>
            <person name="Thomson T."/>
            <person name="Thoulutsang Y."/>
            <person name="Thoulutsang D."/>
            <person name="Topham K."/>
            <person name="Topping I."/>
            <person name="Tsamla T."/>
            <person name="Vassiliev H."/>
            <person name="Vo A."/>
            <person name="Wangchuk T."/>
            <person name="Wangdi T."/>
            <person name="Weiand M."/>
            <person name="Wilkinson J."/>
            <person name="Wilson A."/>
            <person name="Yadav S."/>
            <person name="Young G."/>
            <person name="Yu Q."/>
            <person name="Zembek L."/>
            <person name="Zhong D."/>
            <person name="Zimmer A."/>
            <person name="Zwirko Z."/>
            <person name="Jaffe D.B."/>
            <person name="Alvarez P."/>
            <person name="Brockman W."/>
            <person name="Butler J."/>
            <person name="Chin C."/>
            <person name="Gnerre S."/>
            <person name="MacCallum I."/>
            <person name="Graves J.A."/>
            <person name="Ponting C.P."/>
            <person name="Breen M."/>
            <person name="Samollow P.B."/>
            <person name="Lander E.S."/>
            <person name="Lindblad-Toh K."/>
        </authorList>
    </citation>
    <scope>NUCLEOTIDE SEQUENCE [LARGE SCALE GENOMIC DNA]</scope>
</reference>
<comment type="catalytic activity">
    <reaction evidence="5">
        <text>a 1,2-diacyl-sn-glycerol + H2O = a 2-acylglycerol + a fatty acid + H(+)</text>
        <dbReference type="Rhea" id="RHEA:33275"/>
        <dbReference type="ChEBI" id="CHEBI:15377"/>
        <dbReference type="ChEBI" id="CHEBI:15378"/>
        <dbReference type="ChEBI" id="CHEBI:17389"/>
        <dbReference type="ChEBI" id="CHEBI:17815"/>
        <dbReference type="ChEBI" id="CHEBI:28868"/>
        <dbReference type="EC" id="3.1.1.116"/>
    </reaction>
</comment>
<evidence type="ECO:0000256" key="7">
    <source>
        <dbReference type="ARBA" id="ARBA00044064"/>
    </source>
</evidence>
<evidence type="ECO:0000256" key="2">
    <source>
        <dbReference type="ARBA" id="ARBA00022801"/>
    </source>
</evidence>
<keyword evidence="2" id="KW-0378">Hydrolase</keyword>
<reference evidence="13" key="2">
    <citation type="submission" date="2025-08" db="UniProtKB">
        <authorList>
            <consortium name="Ensembl"/>
        </authorList>
    </citation>
    <scope>IDENTIFICATION</scope>
</reference>
<comment type="catalytic activity">
    <reaction evidence="8">
        <text>1-octadecanoyl-2-(4Z,7Z,10Z,13Z,16Z,19Z-docosahexaenoyl)-sn-glycerol + H2O = 2-(4Z,7Z,10Z,13Z,16Z,19Z-docosahexaenoyl)-glycerol + octadecanoate + H(+)</text>
        <dbReference type="Rhea" id="RHEA:77107"/>
        <dbReference type="ChEBI" id="CHEBI:15377"/>
        <dbReference type="ChEBI" id="CHEBI:15378"/>
        <dbReference type="ChEBI" id="CHEBI:25629"/>
        <dbReference type="ChEBI" id="CHEBI:77129"/>
        <dbReference type="ChEBI" id="CHEBI:186738"/>
    </reaction>
</comment>
<dbReference type="Gene3D" id="3.40.50.1820">
    <property type="entry name" value="alpha/beta hydrolase"/>
    <property type="match status" value="1"/>
</dbReference>
<evidence type="ECO:0000256" key="9">
    <source>
        <dbReference type="ARBA" id="ARBA00048504"/>
    </source>
</evidence>
<dbReference type="SUPFAM" id="SSF53474">
    <property type="entry name" value="alpha/beta-Hydrolases"/>
    <property type="match status" value="1"/>
</dbReference>
<dbReference type="Pfam" id="PF00561">
    <property type="entry name" value="Abhydrolase_1"/>
    <property type="match status" value="1"/>
</dbReference>
<comment type="catalytic activity">
    <reaction evidence="10">
        <text>1-octadecanoyl-2-(9Z-octadecenoyl)-sn-glycerol + H2O = 2-(9Z-octadecenoyl)-glycerol + octadecanoate + H(+)</text>
        <dbReference type="Rhea" id="RHEA:77103"/>
        <dbReference type="ChEBI" id="CHEBI:15377"/>
        <dbReference type="ChEBI" id="CHEBI:15378"/>
        <dbReference type="ChEBI" id="CHEBI:25629"/>
        <dbReference type="ChEBI" id="CHEBI:73990"/>
        <dbReference type="ChEBI" id="CHEBI:75468"/>
    </reaction>
</comment>
<comment type="similarity">
    <text evidence="1">Belongs to the AB hydrolase superfamily.</text>
</comment>
<protein>
    <recommendedName>
        <fullName evidence="7">sn-1-specific diacylglycerol lipase ABHD11</fullName>
        <ecNumber evidence="3">3.1.1.116</ecNumber>
    </recommendedName>
    <alternativeName>
        <fullName evidence="4">Alpha/beta hydrolase domain-containing protein 11</fullName>
    </alternativeName>
</protein>
<accession>A0A5F8H4K4</accession>
<comment type="catalytic activity">
    <reaction evidence="6">
        <text>a 1,3-diacyl-sn-glycerol + H2O = a 1-acyl-sn-glycerol + a fatty acid + H(+)</text>
        <dbReference type="Rhea" id="RHEA:38503"/>
        <dbReference type="ChEBI" id="CHEBI:15377"/>
        <dbReference type="ChEBI" id="CHEBI:15378"/>
        <dbReference type="ChEBI" id="CHEBI:28868"/>
        <dbReference type="ChEBI" id="CHEBI:64683"/>
        <dbReference type="ChEBI" id="CHEBI:77272"/>
    </reaction>
</comment>
<evidence type="ECO:0000256" key="10">
    <source>
        <dbReference type="ARBA" id="ARBA00048513"/>
    </source>
</evidence>
<dbReference type="InParanoid" id="A0A5F8H4K4"/>
<dbReference type="GO" id="GO:0052689">
    <property type="term" value="F:carboxylic ester hydrolase activity"/>
    <property type="evidence" value="ECO:0000318"/>
    <property type="project" value="GO_Central"/>
</dbReference>
<evidence type="ECO:0000256" key="3">
    <source>
        <dbReference type="ARBA" id="ARBA00026104"/>
    </source>
</evidence>
<evidence type="ECO:0000256" key="1">
    <source>
        <dbReference type="ARBA" id="ARBA00008645"/>
    </source>
</evidence>
<dbReference type="GeneTree" id="ENSGT00390000015880"/>
<dbReference type="PANTHER" id="PTHR46118">
    <property type="entry name" value="PROTEIN ABHD11"/>
    <property type="match status" value="1"/>
</dbReference>
<sequence length="246" mass="27256">MAQQTGRKVLIVDARNHGESPHNPDCSYEAMSADLQTLLPQLSLVPCVLIGHSMGGKTAMILAVQRPELVERLILVDISPKPTTTDLNFLTYLTAMKAVHIPKDLPRSQARKMADKQLSSVIKTASQASGMTSAEMWRWEVDFHVRGRASWYLVPTSGKLGGSNVQVYPACFRPVDTTPDPSDCRARKSLMPWDITPGKKRRRLPTVAFLRQPARIQNGTPGAVKEGRGLPIHRRLLFSPTDNPNK</sequence>
<evidence type="ECO:0000256" key="4">
    <source>
        <dbReference type="ARBA" id="ARBA00042703"/>
    </source>
</evidence>
<dbReference type="InterPro" id="IPR000073">
    <property type="entry name" value="AB_hydrolase_1"/>
</dbReference>
<name>A0A5F8H4K4_MONDO</name>
<comment type="catalytic activity">
    <reaction evidence="11">
        <text>1-octadecanoyl-2-(5Z,8Z,11Z,14Z-eicosatetraenoyl)-sn-glycerol + H2O = 2-(5Z,8Z,11Z,14Z-eicosatetraenoyl)-glycerol + octadecanoate + H(+)</text>
        <dbReference type="Rhea" id="RHEA:38507"/>
        <dbReference type="ChEBI" id="CHEBI:15377"/>
        <dbReference type="ChEBI" id="CHEBI:15378"/>
        <dbReference type="ChEBI" id="CHEBI:25629"/>
        <dbReference type="ChEBI" id="CHEBI:52392"/>
        <dbReference type="ChEBI" id="CHEBI:75728"/>
    </reaction>
</comment>
<keyword evidence="14" id="KW-1185">Reference proteome</keyword>
<dbReference type="GO" id="GO:0006629">
    <property type="term" value="P:lipid metabolic process"/>
    <property type="evidence" value="ECO:0000318"/>
    <property type="project" value="GO_Central"/>
</dbReference>
<dbReference type="EC" id="3.1.1.116" evidence="3"/>
<evidence type="ECO:0000256" key="11">
    <source>
        <dbReference type="ARBA" id="ARBA00048919"/>
    </source>
</evidence>